<evidence type="ECO:0000313" key="2">
    <source>
        <dbReference type="EMBL" id="MFF4526723.1"/>
    </source>
</evidence>
<evidence type="ECO:0000313" key="3">
    <source>
        <dbReference type="Proteomes" id="UP001602058"/>
    </source>
</evidence>
<accession>A0ABW6UVG5</accession>
<proteinExistence type="predicted"/>
<comment type="caution">
    <text evidence="2">The sequence shown here is derived from an EMBL/GenBank/DDBJ whole genome shotgun (WGS) entry which is preliminary data.</text>
</comment>
<reference evidence="2 3" key="1">
    <citation type="submission" date="2024-10" db="EMBL/GenBank/DDBJ databases">
        <title>The Natural Products Discovery Center: Release of the First 8490 Sequenced Strains for Exploring Actinobacteria Biosynthetic Diversity.</title>
        <authorList>
            <person name="Kalkreuter E."/>
            <person name="Kautsar S.A."/>
            <person name="Yang D."/>
            <person name="Bader C.D."/>
            <person name="Teijaro C.N."/>
            <person name="Fluegel L."/>
            <person name="Davis C.M."/>
            <person name="Simpson J.R."/>
            <person name="Lauterbach L."/>
            <person name="Steele A.D."/>
            <person name="Gui C."/>
            <person name="Meng S."/>
            <person name="Li G."/>
            <person name="Viehrig K."/>
            <person name="Ye F."/>
            <person name="Su P."/>
            <person name="Kiefer A.F."/>
            <person name="Nichols A."/>
            <person name="Cepeda A.J."/>
            <person name="Yan W."/>
            <person name="Fan B."/>
            <person name="Jiang Y."/>
            <person name="Adhikari A."/>
            <person name="Zheng C.-J."/>
            <person name="Schuster L."/>
            <person name="Cowan T.M."/>
            <person name="Smanski M.J."/>
            <person name="Chevrette M.G."/>
            <person name="De Carvalho L.P.S."/>
            <person name="Shen B."/>
        </authorList>
    </citation>
    <scope>NUCLEOTIDE SEQUENCE [LARGE SCALE GENOMIC DNA]</scope>
    <source>
        <strain evidence="2 3">NPDC001390</strain>
    </source>
</reference>
<dbReference type="Proteomes" id="UP001602058">
    <property type="component" value="Unassembled WGS sequence"/>
</dbReference>
<keyword evidence="3" id="KW-1185">Reference proteome</keyword>
<protein>
    <recommendedName>
        <fullName evidence="4">Secreted protein</fullName>
    </recommendedName>
</protein>
<organism evidence="2 3">
    <name type="scientific">Streptomyces bluensis</name>
    <dbReference type="NCBI Taxonomy" id="33897"/>
    <lineage>
        <taxon>Bacteria</taxon>
        <taxon>Bacillati</taxon>
        <taxon>Actinomycetota</taxon>
        <taxon>Actinomycetes</taxon>
        <taxon>Kitasatosporales</taxon>
        <taxon>Streptomycetaceae</taxon>
        <taxon>Streptomyces</taxon>
    </lineage>
</organism>
<feature type="signal peptide" evidence="1">
    <location>
        <begin position="1"/>
        <end position="20"/>
    </location>
</feature>
<evidence type="ECO:0008006" key="4">
    <source>
        <dbReference type="Google" id="ProtNLM"/>
    </source>
</evidence>
<evidence type="ECO:0000256" key="1">
    <source>
        <dbReference type="SAM" id="SignalP"/>
    </source>
</evidence>
<name>A0ABW6UVG5_9ACTN</name>
<feature type="chain" id="PRO_5046205479" description="Secreted protein" evidence="1">
    <location>
        <begin position="21"/>
        <end position="120"/>
    </location>
</feature>
<dbReference type="RefSeq" id="WP_351084241.1">
    <property type="nucleotide sequence ID" value="NZ_JBEOZG010000025.1"/>
</dbReference>
<sequence length="120" mass="13046">MMTAAAAFLFLACVTVPAHADATVTEGKVGLSVKGKGLSVKRAGGWMDGHGTGVRGRLYTVYRGERTDITRWKDATPVTAGRTRFSSVDWNLEGRGFRDGTWLCIQFNRADGTPCAKIHR</sequence>
<dbReference type="EMBL" id="JBIAWJ010000028">
    <property type="protein sequence ID" value="MFF4526723.1"/>
    <property type="molecule type" value="Genomic_DNA"/>
</dbReference>
<gene>
    <name evidence="2" type="ORF">ACFY1D_35655</name>
</gene>
<keyword evidence="1" id="KW-0732">Signal</keyword>